<dbReference type="GO" id="GO:0005829">
    <property type="term" value="C:cytosol"/>
    <property type="evidence" value="ECO:0007669"/>
    <property type="project" value="TreeGrafter"/>
</dbReference>
<dbReference type="EMBL" id="JYIX01000035">
    <property type="protein sequence ID" value="KJL32852.1"/>
    <property type="molecule type" value="Genomic_DNA"/>
</dbReference>
<organism evidence="4 5">
    <name type="scientific">Microbacterium azadirachtae</name>
    <dbReference type="NCBI Taxonomy" id="582680"/>
    <lineage>
        <taxon>Bacteria</taxon>
        <taxon>Bacillati</taxon>
        <taxon>Actinomycetota</taxon>
        <taxon>Actinomycetes</taxon>
        <taxon>Micrococcales</taxon>
        <taxon>Microbacteriaceae</taxon>
        <taxon>Microbacterium</taxon>
    </lineage>
</organism>
<dbReference type="PANTHER" id="PTHR12304:SF4">
    <property type="entry name" value="URIDINE NUCLEOSIDASE"/>
    <property type="match status" value="1"/>
</dbReference>
<dbReference type="InterPro" id="IPR036452">
    <property type="entry name" value="Ribo_hydro-like"/>
</dbReference>
<dbReference type="STRING" id="582680.RS86_02025"/>
<dbReference type="InterPro" id="IPR023186">
    <property type="entry name" value="IUNH"/>
</dbReference>
<dbReference type="GO" id="GO:0008477">
    <property type="term" value="F:purine nucleosidase activity"/>
    <property type="evidence" value="ECO:0007669"/>
    <property type="project" value="TreeGrafter"/>
</dbReference>
<keyword evidence="1 4" id="KW-0378">Hydrolase</keyword>
<dbReference type="Pfam" id="PF01156">
    <property type="entry name" value="IU_nuc_hydro"/>
    <property type="match status" value="1"/>
</dbReference>
<dbReference type="AlphaFoldDB" id="A0A0F0LI08"/>
<sequence length="310" mass="32763">MSTPVILDCDPGHDDVFAIWLAAANPAIDLRALTTVGGNGLLEFTTRNARIACTVAGIEGVPIAAGAAGPIHGLLHPAEQIHGANALGGPELPEPTVPEDPRDALTLMRAVLEESEEPVTIVATGPLTNVGLLVRDHADLLPRIARVVWMGGSTGRGNATPYAEFNAWTDPEAIALVLESGVDFTMVGLNISHQALITREVRERIRRIGTRTAAFGAELLEFFCATYEIAEHMPDGPLHDPITVAMLIDPAIATTVRARLDVETEGVFTRGATSVDLLGVLGTAPNATIAIDLDVDRFWALIEEAVGTLA</sequence>
<comment type="caution">
    <text evidence="4">The sequence shown here is derived from an EMBL/GenBank/DDBJ whole genome shotgun (WGS) entry which is preliminary data.</text>
</comment>
<keyword evidence="2 4" id="KW-0326">Glycosidase</keyword>
<name>A0A0F0LI08_9MICO</name>
<evidence type="ECO:0000259" key="3">
    <source>
        <dbReference type="Pfam" id="PF01156"/>
    </source>
</evidence>
<accession>A0A0F0LI08</accession>
<dbReference type="InterPro" id="IPR001910">
    <property type="entry name" value="Inosine/uridine_hydrolase_dom"/>
</dbReference>
<dbReference type="SUPFAM" id="SSF53590">
    <property type="entry name" value="Nucleoside hydrolase"/>
    <property type="match status" value="1"/>
</dbReference>
<evidence type="ECO:0000313" key="4">
    <source>
        <dbReference type="EMBL" id="KJL32852.1"/>
    </source>
</evidence>
<dbReference type="EC" id="3.2.-.-" evidence="4"/>
<feature type="domain" description="Inosine/uridine-preferring nucleoside hydrolase" evidence="3">
    <location>
        <begin position="5"/>
        <end position="300"/>
    </location>
</feature>
<dbReference type="Gene3D" id="3.90.245.10">
    <property type="entry name" value="Ribonucleoside hydrolase-like"/>
    <property type="match status" value="1"/>
</dbReference>
<keyword evidence="5" id="KW-1185">Reference proteome</keyword>
<gene>
    <name evidence="4" type="primary">rihA_2</name>
    <name evidence="4" type="ORF">RS86_02025</name>
</gene>
<dbReference type="GO" id="GO:0006152">
    <property type="term" value="P:purine nucleoside catabolic process"/>
    <property type="evidence" value="ECO:0007669"/>
    <property type="project" value="TreeGrafter"/>
</dbReference>
<evidence type="ECO:0000256" key="2">
    <source>
        <dbReference type="ARBA" id="ARBA00023295"/>
    </source>
</evidence>
<proteinExistence type="predicted"/>
<evidence type="ECO:0000256" key="1">
    <source>
        <dbReference type="ARBA" id="ARBA00022801"/>
    </source>
</evidence>
<reference evidence="4 5" key="1">
    <citation type="submission" date="2015-02" db="EMBL/GenBank/DDBJ databases">
        <title>Draft genome sequences of ten Microbacterium spp. with emphasis on heavy metal contaminated environments.</title>
        <authorList>
            <person name="Corretto E."/>
        </authorList>
    </citation>
    <scope>NUCLEOTIDE SEQUENCE [LARGE SCALE GENOMIC DNA]</scope>
    <source>
        <strain evidence="4 5">ARN176</strain>
    </source>
</reference>
<dbReference type="RefSeq" id="WP_045272134.1">
    <property type="nucleotide sequence ID" value="NZ_JYIX01000035.1"/>
</dbReference>
<dbReference type="CDD" id="cd02651">
    <property type="entry name" value="nuc_hydro_IU_UC_XIUA"/>
    <property type="match status" value="1"/>
</dbReference>
<protein>
    <submittedName>
        <fullName evidence="4">Pyrimidine-specific ribonucleoside hydrolase RihA</fullName>
        <ecNumber evidence="4">3.2.-.-</ecNumber>
    </submittedName>
</protein>
<evidence type="ECO:0000313" key="5">
    <source>
        <dbReference type="Proteomes" id="UP000033740"/>
    </source>
</evidence>
<dbReference type="PATRIC" id="fig|582680.6.peg.2089"/>
<dbReference type="Proteomes" id="UP000033740">
    <property type="component" value="Unassembled WGS sequence"/>
</dbReference>
<dbReference type="PANTHER" id="PTHR12304">
    <property type="entry name" value="INOSINE-URIDINE PREFERRING NUCLEOSIDE HYDROLASE"/>
    <property type="match status" value="1"/>
</dbReference>